<protein>
    <submittedName>
        <fullName evidence="1">Uncharacterized protein</fullName>
    </submittedName>
</protein>
<reference evidence="1" key="1">
    <citation type="submission" date="2021-05" db="EMBL/GenBank/DDBJ databases">
        <authorList>
            <person name="Scholz U."/>
            <person name="Mascher M."/>
            <person name="Fiebig A."/>
        </authorList>
    </citation>
    <scope>NUCLEOTIDE SEQUENCE [LARGE SCALE GENOMIC DNA]</scope>
</reference>
<dbReference type="Proteomes" id="UP001732700">
    <property type="component" value="Chromosome 4D"/>
</dbReference>
<evidence type="ECO:0000313" key="2">
    <source>
        <dbReference type="Proteomes" id="UP001732700"/>
    </source>
</evidence>
<proteinExistence type="predicted"/>
<evidence type="ECO:0000313" key="1">
    <source>
        <dbReference type="EnsemblPlants" id="AVESA.00010b.r2.4DG0743090.1.CDS.1"/>
    </source>
</evidence>
<sequence length="261" mass="27510">MGRQKIEIRRIESEEARQVCFSKRRAGLFKKASELAILCGAEVATVVFSPAGKAFSFGHPSVEAILERFAPTGAAAGGGAGAGEDNKQLVELNRQYGELRAQLDAEKARKERVEAAMANSKERAAASPVTAWLEADVRDMGEEELMAFAAALAEVQAAVAARANQVLQDALNHGHAMAARARSNMVPVPAPQQQLLAMGAGGNIGGFEFDSSGGVNNDGAGMDMQMQQMLMAMQPTPPGFAGAAGMEMMMMQQGFGFAGPY</sequence>
<dbReference type="EnsemblPlants" id="AVESA.00010b.r2.4DG0743090.1">
    <property type="protein sequence ID" value="AVESA.00010b.r2.4DG0743090.1.CDS.1"/>
    <property type="gene ID" value="AVESA.00010b.r2.4DG0743090"/>
</dbReference>
<name>A0ACD5X5C4_AVESA</name>
<organism evidence="1 2">
    <name type="scientific">Avena sativa</name>
    <name type="common">Oat</name>
    <dbReference type="NCBI Taxonomy" id="4498"/>
    <lineage>
        <taxon>Eukaryota</taxon>
        <taxon>Viridiplantae</taxon>
        <taxon>Streptophyta</taxon>
        <taxon>Embryophyta</taxon>
        <taxon>Tracheophyta</taxon>
        <taxon>Spermatophyta</taxon>
        <taxon>Magnoliopsida</taxon>
        <taxon>Liliopsida</taxon>
        <taxon>Poales</taxon>
        <taxon>Poaceae</taxon>
        <taxon>BOP clade</taxon>
        <taxon>Pooideae</taxon>
        <taxon>Poodae</taxon>
        <taxon>Poeae</taxon>
        <taxon>Poeae Chloroplast Group 1 (Aveneae type)</taxon>
        <taxon>Aveninae</taxon>
        <taxon>Avena</taxon>
    </lineage>
</organism>
<keyword evidence="2" id="KW-1185">Reference proteome</keyword>
<reference evidence="1" key="2">
    <citation type="submission" date="2025-09" db="UniProtKB">
        <authorList>
            <consortium name="EnsemblPlants"/>
        </authorList>
    </citation>
    <scope>IDENTIFICATION</scope>
</reference>
<accession>A0ACD5X5C4</accession>